<feature type="transmembrane region" description="Helical" evidence="4">
    <location>
        <begin position="21"/>
        <end position="48"/>
    </location>
</feature>
<dbReference type="Proteomes" id="UP000016464">
    <property type="component" value="Unassembled WGS sequence"/>
</dbReference>
<dbReference type="NCBIfam" id="TIGR02532">
    <property type="entry name" value="IV_pilin_GFxxxE"/>
    <property type="match status" value="1"/>
</dbReference>
<dbReference type="OrthoDB" id="2354175at2"/>
<dbReference type="eggNOG" id="COG4968">
    <property type="taxonomic scope" value="Bacteria"/>
</dbReference>
<name>U1N0L0_9BACL</name>
<dbReference type="PROSITE" id="PS00409">
    <property type="entry name" value="PROKAR_NTER_METHYL"/>
    <property type="match status" value="1"/>
</dbReference>
<organism evidence="5 6">
    <name type="scientific">Exiguobacterium chiriqhucha RW-2</name>
    <dbReference type="NCBI Taxonomy" id="1345023"/>
    <lineage>
        <taxon>Bacteria</taxon>
        <taxon>Bacillati</taxon>
        <taxon>Bacillota</taxon>
        <taxon>Bacilli</taxon>
        <taxon>Bacillales</taxon>
        <taxon>Bacillales Family XII. Incertae Sedis</taxon>
        <taxon>Exiguobacterium</taxon>
    </lineage>
</organism>
<dbReference type="EMBL" id="ATCL01000020">
    <property type="protein sequence ID" value="ERG66240.1"/>
    <property type="molecule type" value="Genomic_DNA"/>
</dbReference>
<keyword evidence="2" id="KW-0488">Methylation</keyword>
<comment type="subcellular location">
    <subcellularLocation>
        <location evidence="1">Cell surface</location>
    </subcellularLocation>
</comment>
<keyword evidence="4" id="KW-0472">Membrane</keyword>
<protein>
    <submittedName>
        <fullName evidence="5">Uncharacterized protein</fullName>
    </submittedName>
</protein>
<dbReference type="GO" id="GO:0009986">
    <property type="term" value="C:cell surface"/>
    <property type="evidence" value="ECO:0007669"/>
    <property type="project" value="UniProtKB-SubCell"/>
</dbReference>
<accession>U1N0L0</accession>
<keyword evidence="4" id="KW-1133">Transmembrane helix</keyword>
<dbReference type="PATRIC" id="fig|1345023.5.peg.1708"/>
<dbReference type="GO" id="GO:0015627">
    <property type="term" value="C:type II protein secretion system complex"/>
    <property type="evidence" value="ECO:0007669"/>
    <property type="project" value="InterPro"/>
</dbReference>
<reference evidence="5 6" key="1">
    <citation type="journal article" date="2013" name="Genome Announc.">
        <title>Draft Genome Sequence of Exiguobacterium pavilionensis Strain RW-2, with Wide Thermal, Salinity, and pH Tolerance, Isolated from Modern Freshwater Microbialites.</title>
        <authorList>
            <person name="White R.A.III."/>
            <person name="Grassa C.J."/>
            <person name="Suttle C.A."/>
        </authorList>
    </citation>
    <scope>NUCLEOTIDE SEQUENCE [LARGE SCALE GENOMIC DNA]</scope>
    <source>
        <strain evidence="5 6">RW-2</strain>
    </source>
</reference>
<evidence type="ECO:0000256" key="1">
    <source>
        <dbReference type="ARBA" id="ARBA00004241"/>
    </source>
</evidence>
<evidence type="ECO:0000256" key="2">
    <source>
        <dbReference type="ARBA" id="ARBA00022481"/>
    </source>
</evidence>
<dbReference type="SUPFAM" id="SSF54523">
    <property type="entry name" value="Pili subunits"/>
    <property type="match status" value="1"/>
</dbReference>
<dbReference type="AlphaFoldDB" id="U1N0L0"/>
<evidence type="ECO:0000256" key="3">
    <source>
        <dbReference type="ARBA" id="ARBA00023287"/>
    </source>
</evidence>
<comment type="caution">
    <text evidence="5">The sequence shown here is derived from an EMBL/GenBank/DDBJ whole genome shotgun (WGS) entry which is preliminary data.</text>
</comment>
<evidence type="ECO:0000313" key="5">
    <source>
        <dbReference type="EMBL" id="ERG66240.1"/>
    </source>
</evidence>
<sequence>MLEKMKMIWQDAKQLKDERGLTLVELLVVVVILGIIAAIAVVAIGGIIENSKKDAMVADAKQMVSAAKLYTASNPVSAETTMKFAGSTGTVDGTQYVDNLKDPFTDNSTYTTAYVTIKPATSGKYTYAVNVVGSKFTLAADNESAVKKATLSTTQSAGTGTGTGGN</sequence>
<proteinExistence type="predicted"/>
<keyword evidence="6" id="KW-1185">Reference proteome</keyword>
<dbReference type="RefSeq" id="WP_021066868.1">
    <property type="nucleotide sequence ID" value="NZ_ATCL01000020.1"/>
</dbReference>
<dbReference type="GO" id="GO:0015628">
    <property type="term" value="P:protein secretion by the type II secretion system"/>
    <property type="evidence" value="ECO:0007669"/>
    <property type="project" value="InterPro"/>
</dbReference>
<dbReference type="Pfam" id="PF07963">
    <property type="entry name" value="N_methyl"/>
    <property type="match status" value="1"/>
</dbReference>
<dbReference type="InterPro" id="IPR045584">
    <property type="entry name" value="Pilin-like"/>
</dbReference>
<keyword evidence="4" id="KW-0812">Transmembrane</keyword>
<dbReference type="Gene3D" id="3.30.700.10">
    <property type="entry name" value="Glycoprotein, Type 4 Pilin"/>
    <property type="match status" value="1"/>
</dbReference>
<keyword evidence="3" id="KW-0178">Competence</keyword>
<dbReference type="InterPro" id="IPR012902">
    <property type="entry name" value="N_methyl_site"/>
</dbReference>
<dbReference type="InterPro" id="IPR000983">
    <property type="entry name" value="Bac_GSPG_pilin"/>
</dbReference>
<evidence type="ECO:0000256" key="4">
    <source>
        <dbReference type="SAM" id="Phobius"/>
    </source>
</evidence>
<evidence type="ECO:0000313" key="6">
    <source>
        <dbReference type="Proteomes" id="UP000016464"/>
    </source>
</evidence>
<dbReference type="GO" id="GO:0030420">
    <property type="term" value="P:establishment of competence for transformation"/>
    <property type="evidence" value="ECO:0007669"/>
    <property type="project" value="UniProtKB-KW"/>
</dbReference>
<dbReference type="PRINTS" id="PR00813">
    <property type="entry name" value="BCTERIALGSPG"/>
</dbReference>
<gene>
    <name evidence="5" type="ORF">M467_03005</name>
</gene>